<dbReference type="EMBL" id="OX596092">
    <property type="protein sequence ID" value="CAN0560179.1"/>
    <property type="molecule type" value="Genomic_DNA"/>
</dbReference>
<evidence type="ECO:0000313" key="1">
    <source>
        <dbReference type="EMBL" id="CAN0560179.1"/>
    </source>
</evidence>
<name>A0AC60A9D3_RANTA</name>
<organism evidence="1 2">
    <name type="scientific">Rangifer tarandus platyrhynchus</name>
    <name type="common">Svalbard reindeer</name>
    <dbReference type="NCBI Taxonomy" id="3082113"/>
    <lineage>
        <taxon>Eukaryota</taxon>
        <taxon>Metazoa</taxon>
        <taxon>Chordata</taxon>
        <taxon>Craniata</taxon>
        <taxon>Vertebrata</taxon>
        <taxon>Euteleostomi</taxon>
        <taxon>Mammalia</taxon>
        <taxon>Eutheria</taxon>
        <taxon>Laurasiatheria</taxon>
        <taxon>Artiodactyla</taxon>
        <taxon>Ruminantia</taxon>
        <taxon>Pecora</taxon>
        <taxon>Cervidae</taxon>
        <taxon>Odocoileinae</taxon>
        <taxon>Rangifer</taxon>
    </lineage>
</organism>
<accession>A0AC60A9D3</accession>
<evidence type="ECO:0000313" key="2">
    <source>
        <dbReference type="Proteomes" id="UP001162501"/>
    </source>
</evidence>
<gene>
    <name evidence="1" type="ORF">MRATA1EN22A_LOCUS26977</name>
</gene>
<proteinExistence type="predicted"/>
<sequence length="101" mass="11460">MGFSRVPVPSPRDLPDPGIEPTSLTWQAGSLPLAPPGKPLSFPSFCNYWHFDDFPEFYCFRRILNGIICFFKFCYKVISLGGYTNRFETSESVLVICCHVS</sequence>
<reference evidence="1" key="1">
    <citation type="submission" date="2023-05" db="EMBL/GenBank/DDBJ databases">
        <authorList>
            <consortium name="ELIXIR-Norway"/>
        </authorList>
    </citation>
    <scope>NUCLEOTIDE SEQUENCE</scope>
</reference>
<protein>
    <submittedName>
        <fullName evidence="1">Uncharacterized protein</fullName>
    </submittedName>
</protein>
<dbReference type="Proteomes" id="UP001162501">
    <property type="component" value="Chromosome 8"/>
</dbReference>
<reference evidence="1" key="2">
    <citation type="submission" date="2025-03" db="EMBL/GenBank/DDBJ databases">
        <authorList>
            <consortium name="ELIXIR-Norway"/>
            <consortium name="Elixir Norway"/>
        </authorList>
    </citation>
    <scope>NUCLEOTIDE SEQUENCE</scope>
</reference>